<reference evidence="3" key="1">
    <citation type="journal article" date="2015" name="Genome Announc.">
        <title>Draft Genome Sequence of an Anaerobic Ammonium-Oxidizing Bacterium, "Candidatus Brocadia sinica".</title>
        <authorList>
            <person name="Oshiki M."/>
            <person name="Shinyako-Hata K."/>
            <person name="Satoh H."/>
            <person name="Okabe S."/>
        </authorList>
    </citation>
    <scope>NUCLEOTIDE SEQUENCE [LARGE SCALE GENOMIC DNA]</scope>
    <source>
        <strain evidence="3">JPN1</strain>
    </source>
</reference>
<protein>
    <recommendedName>
        <fullName evidence="1">Ysc84 actin-binding domain-containing protein</fullName>
    </recommendedName>
</protein>
<gene>
    <name evidence="2" type="ORF">BROSI_A1833</name>
</gene>
<dbReference type="Pfam" id="PF04366">
    <property type="entry name" value="Ysc84"/>
    <property type="match status" value="1"/>
</dbReference>
<keyword evidence="3" id="KW-1185">Reference proteome</keyword>
<sequence length="188" mass="20384">MKKQIIITFFILIVTLLLIAPVYAGWKPSAEDEPVKSQLSMNTPTEEVIRNFKTHYPHLTVYFEKAYGYAVFPTITKGGIGIGAAHGTGEVYEQGGFIGTSSLTQVTIGLQFGGQTYSEIVFFKDKETLDDFKKGNFKPGAQASAIASTSGASTDADYDHGVAIFTLSESGLMFEATVGGQKFNFKPK</sequence>
<dbReference type="InterPro" id="IPR007461">
    <property type="entry name" value="Ysc84_actin-binding"/>
</dbReference>
<evidence type="ECO:0000313" key="2">
    <source>
        <dbReference type="EMBL" id="GAN33316.1"/>
    </source>
</evidence>
<evidence type="ECO:0000313" key="3">
    <source>
        <dbReference type="Proteomes" id="UP000032309"/>
    </source>
</evidence>
<evidence type="ECO:0000259" key="1">
    <source>
        <dbReference type="Pfam" id="PF04366"/>
    </source>
</evidence>
<dbReference type="Proteomes" id="UP000032309">
    <property type="component" value="Unassembled WGS sequence"/>
</dbReference>
<organism evidence="2 3">
    <name type="scientific">Candidatus Brocadia sinica JPN1</name>
    <dbReference type="NCBI Taxonomy" id="1197129"/>
    <lineage>
        <taxon>Bacteria</taxon>
        <taxon>Pseudomonadati</taxon>
        <taxon>Planctomycetota</taxon>
        <taxon>Candidatus Brocadiia</taxon>
        <taxon>Candidatus Brocadiales</taxon>
        <taxon>Candidatus Brocadiaceae</taxon>
        <taxon>Candidatus Brocadia</taxon>
    </lineage>
</organism>
<comment type="caution">
    <text evidence="2">The sequence shown here is derived from an EMBL/GenBank/DDBJ whole genome shotgun (WGS) entry which is preliminary data.</text>
</comment>
<dbReference type="RefSeq" id="WP_052563377.1">
    <property type="nucleotide sequence ID" value="NZ_BAFN01000001.1"/>
</dbReference>
<name>A0ABQ0JX76_9BACT</name>
<feature type="domain" description="Ysc84 actin-binding" evidence="1">
    <location>
        <begin position="105"/>
        <end position="183"/>
    </location>
</feature>
<dbReference type="CDD" id="cd11524">
    <property type="entry name" value="SYLF"/>
    <property type="match status" value="1"/>
</dbReference>
<dbReference type="EMBL" id="BAFN01000001">
    <property type="protein sequence ID" value="GAN33316.1"/>
    <property type="molecule type" value="Genomic_DNA"/>
</dbReference>
<proteinExistence type="predicted"/>
<accession>A0ABQ0JX76</accession>